<evidence type="ECO:0000259" key="1">
    <source>
        <dbReference type="Pfam" id="PF13274"/>
    </source>
</evidence>
<gene>
    <name evidence="2" type="ORF">ERX35_001010</name>
</gene>
<dbReference type="InterPro" id="IPR025272">
    <property type="entry name" value="SocA_Panacea"/>
</dbReference>
<comment type="caution">
    <text evidence="2">The sequence shown here is derived from an EMBL/GenBank/DDBJ whole genome shotgun (WGS) entry which is preliminary data.</text>
</comment>
<evidence type="ECO:0000313" key="2">
    <source>
        <dbReference type="EMBL" id="KAA1042492.1"/>
    </source>
</evidence>
<protein>
    <submittedName>
        <fullName evidence="2">DUF4065 domain-containing protein</fullName>
    </submittedName>
</protein>
<reference evidence="2 3" key="1">
    <citation type="submission" date="2019-09" db="EMBL/GenBank/DDBJ databases">
        <authorList>
            <person name="Mazhar S."/>
            <person name="Altermann E."/>
            <person name="Hill C."/>
            <person name="Mcauliffe O."/>
        </authorList>
    </citation>
    <scope>NUCLEOTIDE SEQUENCE [LARGE SCALE GENOMIC DNA]</scope>
    <source>
        <strain evidence="2 3">ATCC 51831</strain>
    </source>
</reference>
<evidence type="ECO:0000313" key="3">
    <source>
        <dbReference type="Proteomes" id="UP000295735"/>
    </source>
</evidence>
<accession>A0ABQ6RB74</accession>
<organism evidence="2 3">
    <name type="scientific">Macrococcus equipercicus</name>
    <dbReference type="NCBI Taxonomy" id="69967"/>
    <lineage>
        <taxon>Bacteria</taxon>
        <taxon>Bacillati</taxon>
        <taxon>Bacillota</taxon>
        <taxon>Bacilli</taxon>
        <taxon>Bacillales</taxon>
        <taxon>Staphylococcaceae</taxon>
        <taxon>Macrococcus</taxon>
    </lineage>
</organism>
<dbReference type="Proteomes" id="UP000295735">
    <property type="component" value="Unassembled WGS sequence"/>
</dbReference>
<sequence>MSGTKEYFFDSVDDLVKYLMSKYGKLSPLKLQKGLYFLFGYYGGRYGKENENSEIQYNLPKYLFPATFLAWDYGPVIDDVYKKNKAGIYDEFVSETNTLNEMKEFYFKDLQSKEVENFINELFSEVNTTSDFNLVDRSHEDRTWQVAYESGYNVEMNKEDIVEEYSIHGRQVS</sequence>
<dbReference type="EMBL" id="SCWC02000001">
    <property type="protein sequence ID" value="KAA1042492.1"/>
    <property type="molecule type" value="Genomic_DNA"/>
</dbReference>
<dbReference type="RefSeq" id="WP_149458043.1">
    <property type="nucleotide sequence ID" value="NZ_SCWC02000001.1"/>
</dbReference>
<keyword evidence="3" id="KW-1185">Reference proteome</keyword>
<name>A0ABQ6RB74_9STAP</name>
<feature type="domain" description="Antitoxin SocA-like Panacea" evidence="1">
    <location>
        <begin position="63"/>
        <end position="145"/>
    </location>
</feature>
<dbReference type="Pfam" id="PF13274">
    <property type="entry name" value="SocA_Panacea"/>
    <property type="match status" value="1"/>
</dbReference>
<proteinExistence type="predicted"/>